<feature type="transmembrane region" description="Helical" evidence="6">
    <location>
        <begin position="487"/>
        <end position="504"/>
    </location>
</feature>
<keyword evidence="3 6" id="KW-0812">Transmembrane</keyword>
<organism evidence="8 9">
    <name type="scientific">Neobacillus sedimentimangrovi</name>
    <dbReference type="NCBI Taxonomy" id="2699460"/>
    <lineage>
        <taxon>Bacteria</taxon>
        <taxon>Bacillati</taxon>
        <taxon>Bacillota</taxon>
        <taxon>Bacilli</taxon>
        <taxon>Bacillales</taxon>
        <taxon>Bacillaceae</taxon>
        <taxon>Neobacillus</taxon>
    </lineage>
</organism>
<feature type="transmembrane region" description="Helical" evidence="6">
    <location>
        <begin position="319"/>
        <end position="348"/>
    </location>
</feature>
<dbReference type="PANTHER" id="PTHR30619">
    <property type="entry name" value="DNA INTERNALIZATION/COMPETENCE PROTEIN COMEC/REC2"/>
    <property type="match status" value="1"/>
</dbReference>
<name>A0ABS8QID2_9BACI</name>
<feature type="transmembrane region" description="Helical" evidence="6">
    <location>
        <begin position="6"/>
        <end position="36"/>
    </location>
</feature>
<dbReference type="Pfam" id="PF13567">
    <property type="entry name" value="DUF4131"/>
    <property type="match status" value="1"/>
</dbReference>
<dbReference type="EMBL" id="JAJODE010000013">
    <property type="protein sequence ID" value="MCD4838555.1"/>
    <property type="molecule type" value="Genomic_DNA"/>
</dbReference>
<evidence type="ECO:0000313" key="8">
    <source>
        <dbReference type="EMBL" id="MCD4838555.1"/>
    </source>
</evidence>
<dbReference type="InterPro" id="IPR052159">
    <property type="entry name" value="Competence_DNA_uptake"/>
</dbReference>
<feature type="transmembrane region" description="Helical" evidence="6">
    <location>
        <begin position="234"/>
        <end position="257"/>
    </location>
</feature>
<feature type="transmembrane region" description="Helical" evidence="6">
    <location>
        <begin position="458"/>
        <end position="475"/>
    </location>
</feature>
<proteinExistence type="predicted"/>
<dbReference type="InterPro" id="IPR001279">
    <property type="entry name" value="Metallo-B-lactamas"/>
</dbReference>
<comment type="caution">
    <text evidence="8">The sequence shown here is derived from an EMBL/GenBank/DDBJ whole genome shotgun (WGS) entry which is preliminary data.</text>
</comment>
<dbReference type="InterPro" id="IPR025405">
    <property type="entry name" value="DUF4131"/>
</dbReference>
<keyword evidence="5 6" id="KW-0472">Membrane</keyword>
<dbReference type="InterPro" id="IPR004797">
    <property type="entry name" value="Competence_ComEC/Rec2"/>
</dbReference>
<evidence type="ECO:0000256" key="1">
    <source>
        <dbReference type="ARBA" id="ARBA00004651"/>
    </source>
</evidence>
<dbReference type="CDD" id="cd07731">
    <property type="entry name" value="ComA-like_MBL-fold"/>
    <property type="match status" value="1"/>
</dbReference>
<feature type="transmembrane region" description="Helical" evidence="6">
    <location>
        <begin position="395"/>
        <end position="414"/>
    </location>
</feature>
<dbReference type="SUPFAM" id="SSF56281">
    <property type="entry name" value="Metallo-hydrolase/oxidoreductase"/>
    <property type="match status" value="1"/>
</dbReference>
<evidence type="ECO:0000256" key="5">
    <source>
        <dbReference type="ARBA" id="ARBA00023136"/>
    </source>
</evidence>
<evidence type="ECO:0000256" key="3">
    <source>
        <dbReference type="ARBA" id="ARBA00022692"/>
    </source>
</evidence>
<dbReference type="PANTHER" id="PTHR30619:SF1">
    <property type="entry name" value="RECOMBINATION PROTEIN 2"/>
    <property type="match status" value="1"/>
</dbReference>
<feature type="transmembrane region" description="Helical" evidence="6">
    <location>
        <begin position="48"/>
        <end position="66"/>
    </location>
</feature>
<evidence type="ECO:0000256" key="2">
    <source>
        <dbReference type="ARBA" id="ARBA00022475"/>
    </source>
</evidence>
<evidence type="ECO:0000259" key="7">
    <source>
        <dbReference type="SMART" id="SM00849"/>
    </source>
</evidence>
<dbReference type="Pfam" id="PF00753">
    <property type="entry name" value="Lactamase_B"/>
    <property type="match status" value="1"/>
</dbReference>
<comment type="subcellular location">
    <subcellularLocation>
        <location evidence="1">Cell membrane</location>
        <topology evidence="1">Multi-pass membrane protein</topology>
    </subcellularLocation>
</comment>
<dbReference type="Pfam" id="PF03772">
    <property type="entry name" value="Competence"/>
    <property type="match status" value="1"/>
</dbReference>
<accession>A0ABS8QID2</accession>
<feature type="transmembrane region" description="Helical" evidence="6">
    <location>
        <begin position="360"/>
        <end position="383"/>
    </location>
</feature>
<feature type="domain" description="Metallo-beta-lactamase" evidence="7">
    <location>
        <begin position="517"/>
        <end position="728"/>
    </location>
</feature>
<keyword evidence="4 6" id="KW-1133">Transmembrane helix</keyword>
<dbReference type="NCBIfam" id="TIGR00361">
    <property type="entry name" value="ComEC_Rec2"/>
    <property type="match status" value="1"/>
</dbReference>
<dbReference type="InterPro" id="IPR004477">
    <property type="entry name" value="ComEC_N"/>
</dbReference>
<keyword evidence="2" id="KW-1003">Cell membrane</keyword>
<dbReference type="InterPro" id="IPR035681">
    <property type="entry name" value="ComA-like_MBL"/>
</dbReference>
<evidence type="ECO:0000256" key="6">
    <source>
        <dbReference type="SAM" id="Phobius"/>
    </source>
</evidence>
<reference evidence="8 9" key="1">
    <citation type="journal article" date="2023" name="Antonie Van Leeuwenhoek">
        <title>Unveiling the genomic potential of a novel thermostable glycoside hydrolases producing Neobacillus sedimentimangrovi UE25.</title>
        <authorList>
            <person name="Ejaz U."/>
            <person name="Saleem F."/>
            <person name="Rashid R."/>
            <person name="Hasan K.A."/>
            <person name="Syed M.N."/>
            <person name="Sohail M."/>
        </authorList>
    </citation>
    <scope>NUCLEOTIDE SEQUENCE [LARGE SCALE GENOMIC DNA]</scope>
    <source>
        <strain evidence="8 9">UE25</strain>
    </source>
</reference>
<sequence>MSGRYIYFAISAFLGLLCVLISFLPFLFLFFFYLFLLHKYKRFTHKHLMIIVVFAFIFMMIGKHEAAENKSKLPESTSSFLLQYIEDPKIDGDLLQIQTKEKRYNEKLILRYSIKSEKEKEYFQNQTFYGVICQVSGTMSKPKISKNPNGFNYRRYLESKQIFWIVEADQNPLLFCKRESKSLLTSIKQLRFSGIRYLEKNFSIEIASLSAALIFGDRELFYPDVLEDYQKTGIVHLLAISGLHVSLLIGMVYYLGIRAGLTRQFMINCLLLILPIYVLLTGATPSVIRAALMIFLVLFVKKWDKHLHLVPIDAISLTFIIYVFIQPMIIFDIGFQLSFSVSFAIILSAQQVLNEHQNSWMKLLATSIVAQLAAMPFLLYHFFELSLIGVFANIVYIPLFSFVYLPAVYFLFFFQLMFDKTPSILTYLMNKIITIFNKVISWIGDLHFAAFVPGKPNLFFLLFYVLTICLIFYIWETKKGPNWKKKVLGLLIILFTIQPTWNWLRPFGEITMIDVGQGDSILIHLPFRNGTYLIDTGGTVNFNEDKWRQRSKPFEVGRDVVVPFLKGKGITTIDKLILTHGDMDHVGGAVSIINELKVKEILLPSVADPSDAEHRIMKLANKKKIPVRKVYEGNSWRNKYGQFYILAPEKNFVGERNGGSIAIFAIIGGLTWYFGGDLDIEGEQKIIKNYPNLNIDVIKVGHHGSKTSSSKEFLQKTTPQIALISVGENNRFGHPHQEVLNRLNEKKITIYRTDMHGAVTYRFFRGKGTFLPYLP</sequence>
<dbReference type="NCBIfam" id="TIGR00360">
    <property type="entry name" value="ComEC_N-term"/>
    <property type="match status" value="1"/>
</dbReference>
<gene>
    <name evidence="8" type="ORF">LRS37_06600</name>
</gene>
<keyword evidence="9" id="KW-1185">Reference proteome</keyword>
<dbReference type="Proteomes" id="UP001162836">
    <property type="component" value="Unassembled WGS sequence"/>
</dbReference>
<dbReference type="Gene3D" id="3.60.15.10">
    <property type="entry name" value="Ribonuclease Z/Hydroxyacylglutathione hydrolase-like"/>
    <property type="match status" value="1"/>
</dbReference>
<dbReference type="InterPro" id="IPR036866">
    <property type="entry name" value="RibonucZ/Hydroxyglut_hydro"/>
</dbReference>
<protein>
    <submittedName>
        <fullName evidence="8">DNA internalization-related competence protein ComEC/Rec2</fullName>
    </submittedName>
</protein>
<feature type="transmembrane region" description="Helical" evidence="6">
    <location>
        <begin position="269"/>
        <end position="299"/>
    </location>
</feature>
<dbReference type="SMART" id="SM00849">
    <property type="entry name" value="Lactamase_B"/>
    <property type="match status" value="1"/>
</dbReference>
<evidence type="ECO:0000256" key="4">
    <source>
        <dbReference type="ARBA" id="ARBA00022989"/>
    </source>
</evidence>
<evidence type="ECO:0000313" key="9">
    <source>
        <dbReference type="Proteomes" id="UP001162836"/>
    </source>
</evidence>
<dbReference type="RefSeq" id="WP_231314605.1">
    <property type="nucleotide sequence ID" value="NZ_JAJODE010000013.1"/>
</dbReference>